<evidence type="ECO:0000256" key="6">
    <source>
        <dbReference type="ARBA" id="ARBA00023295"/>
    </source>
</evidence>
<dbReference type="InterPro" id="IPR019834">
    <property type="entry name" value="Glyco_hydro_8_CS"/>
</dbReference>
<keyword evidence="11" id="KW-1185">Reference proteome</keyword>
<evidence type="ECO:0000256" key="5">
    <source>
        <dbReference type="ARBA" id="ARBA00023001"/>
    </source>
</evidence>
<evidence type="ECO:0000256" key="7">
    <source>
        <dbReference type="ARBA" id="ARBA00023326"/>
    </source>
</evidence>
<dbReference type="EMBL" id="JALAZD010000001">
    <property type="protein sequence ID" value="MCI0125970.1"/>
    <property type="molecule type" value="Genomic_DNA"/>
</dbReference>
<feature type="active site" description="Nucleophile" evidence="8">
    <location>
        <position position="107"/>
    </location>
</feature>
<gene>
    <name evidence="10" type="ORF">ML536_03935</name>
</gene>
<dbReference type="InterPro" id="IPR012341">
    <property type="entry name" value="6hp_glycosidase-like_sf"/>
</dbReference>
<keyword evidence="4 9" id="KW-0378">Hydrolase</keyword>
<keyword evidence="7 9" id="KW-0624">Polysaccharide degradation</keyword>
<keyword evidence="7 9" id="KW-0119">Carbohydrate metabolism</keyword>
<accession>A0AA41QJA2</accession>
<protein>
    <recommendedName>
        <fullName evidence="9">Glucanase</fullName>
        <ecNumber evidence="9">3.2.1.-</ecNumber>
    </recommendedName>
</protein>
<comment type="catalytic activity">
    <reaction evidence="1">
        <text>Endohydrolysis of (1-&gt;4)-beta-D-glucosidic linkages in cellulose, lichenin and cereal beta-D-glucans.</text>
        <dbReference type="EC" id="3.2.1.4"/>
    </reaction>
</comment>
<dbReference type="Proteomes" id="UP001156140">
    <property type="component" value="Unassembled WGS sequence"/>
</dbReference>
<reference evidence="10" key="1">
    <citation type="submission" date="2022-03" db="EMBL/GenBank/DDBJ databases">
        <title>The complete genome sequence of a Methyloterrigena soli.</title>
        <authorList>
            <person name="Zi Z."/>
        </authorList>
    </citation>
    <scope>NUCLEOTIDE SEQUENCE</scope>
    <source>
        <strain evidence="10">M48</strain>
    </source>
</reference>
<dbReference type="PROSITE" id="PS00812">
    <property type="entry name" value="GLYCOSYL_HYDROL_F8"/>
    <property type="match status" value="1"/>
</dbReference>
<comment type="similarity">
    <text evidence="2 9">Belongs to the glycosyl hydrolase 8 (cellulase D) family.</text>
</comment>
<dbReference type="InterPro" id="IPR002037">
    <property type="entry name" value="Glyco_hydro_8"/>
</dbReference>
<comment type="caution">
    <text evidence="10">The sequence shown here is derived from an EMBL/GenBank/DDBJ whole genome shotgun (WGS) entry which is preliminary data.</text>
</comment>
<evidence type="ECO:0000256" key="3">
    <source>
        <dbReference type="ARBA" id="ARBA00022729"/>
    </source>
</evidence>
<dbReference type="GO" id="GO:0030245">
    <property type="term" value="P:cellulose catabolic process"/>
    <property type="evidence" value="ECO:0007669"/>
    <property type="project" value="UniProtKB-KW"/>
</dbReference>
<sequence>MALATTILAAAPALGAPTIRPDEWSAYRQNYVTDTGRVVDTANGNISHSESQGYGLLLAYLADDRPTFEAIWSFTRTELMVRPDGLAAWRWEEDKTPHVTDTNNASDGDILIAYALGLAGQAWNDPAKLDAARGIVSALGDDLLVQINGLRVTLPGVEGFAVGHRDDAPVVNPSYWIWEARPVFQQLDPDTDWQSVGEDELKLLSLSANNTAGLPPDWVSLAEDDPRPADGFPPEFGYNNIRVPLYLMRAGAPSEALEPFRAMADDDGLKRIDVTTGEVKEHLTEPGYQLIGAALACVLDGKPVPADASHFAPTSYYAATLQLLALDFLRRERAQCLTEDSR</sequence>
<organism evidence="10 11">
    <name type="scientific">Paradevosia shaoguanensis</name>
    <dbReference type="NCBI Taxonomy" id="1335043"/>
    <lineage>
        <taxon>Bacteria</taxon>
        <taxon>Pseudomonadati</taxon>
        <taxon>Pseudomonadota</taxon>
        <taxon>Alphaproteobacteria</taxon>
        <taxon>Hyphomicrobiales</taxon>
        <taxon>Devosiaceae</taxon>
        <taxon>Paradevosia</taxon>
    </lineage>
</organism>
<dbReference type="Pfam" id="PF01270">
    <property type="entry name" value="Glyco_hydro_8"/>
    <property type="match status" value="1"/>
</dbReference>
<dbReference type="GO" id="GO:0008810">
    <property type="term" value="F:cellulase activity"/>
    <property type="evidence" value="ECO:0007669"/>
    <property type="project" value="UniProtKB-EC"/>
</dbReference>
<evidence type="ECO:0000256" key="8">
    <source>
        <dbReference type="PROSITE-ProRule" id="PRU10058"/>
    </source>
</evidence>
<evidence type="ECO:0000313" key="11">
    <source>
        <dbReference type="Proteomes" id="UP001156140"/>
    </source>
</evidence>
<evidence type="ECO:0000313" key="10">
    <source>
        <dbReference type="EMBL" id="MCI0125970.1"/>
    </source>
</evidence>
<dbReference type="InterPro" id="IPR008928">
    <property type="entry name" value="6-hairpin_glycosidase_sf"/>
</dbReference>
<evidence type="ECO:0000256" key="9">
    <source>
        <dbReference type="RuleBase" id="RU361167"/>
    </source>
</evidence>
<dbReference type="PRINTS" id="PR00735">
    <property type="entry name" value="GLHYDRLASE8"/>
</dbReference>
<dbReference type="AlphaFoldDB" id="A0AA41QJA2"/>
<keyword evidence="5" id="KW-0136">Cellulose degradation</keyword>
<keyword evidence="6 9" id="KW-0326">Glycosidase</keyword>
<dbReference type="Gene3D" id="1.50.10.10">
    <property type="match status" value="1"/>
</dbReference>
<dbReference type="SUPFAM" id="SSF48208">
    <property type="entry name" value="Six-hairpin glycosidases"/>
    <property type="match status" value="1"/>
</dbReference>
<dbReference type="EC" id="3.2.1.-" evidence="9"/>
<evidence type="ECO:0000256" key="2">
    <source>
        <dbReference type="ARBA" id="ARBA00009209"/>
    </source>
</evidence>
<dbReference type="RefSeq" id="WP_281735038.1">
    <property type="nucleotide sequence ID" value="NZ_JAKETQ010000001.1"/>
</dbReference>
<evidence type="ECO:0000256" key="4">
    <source>
        <dbReference type="ARBA" id="ARBA00022801"/>
    </source>
</evidence>
<proteinExistence type="inferred from homology"/>
<keyword evidence="3" id="KW-0732">Signal</keyword>
<name>A0AA41QJA2_9HYPH</name>
<evidence type="ECO:0000256" key="1">
    <source>
        <dbReference type="ARBA" id="ARBA00000966"/>
    </source>
</evidence>